<organism evidence="1 2">
    <name type="scientific">Actinomadura viridis</name>
    <dbReference type="NCBI Taxonomy" id="58110"/>
    <lineage>
        <taxon>Bacteria</taxon>
        <taxon>Bacillati</taxon>
        <taxon>Actinomycetota</taxon>
        <taxon>Actinomycetes</taxon>
        <taxon>Streptosporangiales</taxon>
        <taxon>Thermomonosporaceae</taxon>
        <taxon>Actinomadura</taxon>
    </lineage>
</organism>
<reference evidence="1" key="1">
    <citation type="submission" date="2020-11" db="EMBL/GenBank/DDBJ databases">
        <title>Sequencing the genomes of 1000 actinobacteria strains.</title>
        <authorList>
            <person name="Klenk H.-P."/>
        </authorList>
    </citation>
    <scope>NUCLEOTIDE SEQUENCE</scope>
    <source>
        <strain evidence="1">DSM 43175</strain>
    </source>
</reference>
<dbReference type="EMBL" id="JADOUA010000001">
    <property type="protein sequence ID" value="MBG6088128.1"/>
    <property type="molecule type" value="Genomic_DNA"/>
</dbReference>
<name>A0A931GI35_9ACTN</name>
<dbReference type="Proteomes" id="UP000614047">
    <property type="component" value="Unassembled WGS sequence"/>
</dbReference>
<sequence length="545" mass="58999">MTPKIPNRMTKSRKGHVTRAQNIARCTAGLLRFATPAEMDALLGHLPAARVRHALHSHGTPNRVVAEAVLRRGRREELDRLVDDALLNDGPPTLLGRLLDLDDPETNASILGAEGGLTRIPRNLRRQLAHQTSRRDGVTPVPLPEGMRELLMAGHRTPEPLDHALLHAQDPDLAGTALRFLGAGADPHGAVRACRTLLDAGRGHEIRDLVARGLLPADRWGPDGSEPSVLAYAQAAISGEEGARRLRELSERVRRPELLRTVAELADTGSCEPWRGDPPLVRTVVNRRHPGIPRVDWHAVLEDEPRRRAAEGPLPYRAAGFMARRTDLPLELSRMVAADHPELAVFISDPAPEVLADLCGQGARPGAEVLLKVVGNGLVAGTLTPEGVVATLPEEVLDVVAESLWLPAARGTAEIRALLGRSGDVALAPFFVDETGHGRRRLRDPAKAAHWDPARAYGAEVAGLRRLREGPPLSADDVLDKVEADAVLAPTDGLPDPRVLRRLAEHVHEHLGGRPEAWLVALKLLEDGFVGSLRKLLVIAGTITR</sequence>
<keyword evidence="2" id="KW-1185">Reference proteome</keyword>
<accession>A0A931GI35</accession>
<proteinExistence type="predicted"/>
<gene>
    <name evidence="1" type="ORF">IW256_002241</name>
</gene>
<protein>
    <submittedName>
        <fullName evidence="1">Uncharacterized protein</fullName>
    </submittedName>
</protein>
<evidence type="ECO:0000313" key="2">
    <source>
        <dbReference type="Proteomes" id="UP000614047"/>
    </source>
</evidence>
<dbReference type="AlphaFoldDB" id="A0A931GI35"/>
<evidence type="ECO:0000313" key="1">
    <source>
        <dbReference type="EMBL" id="MBG6088128.1"/>
    </source>
</evidence>
<dbReference type="RefSeq" id="WP_197010893.1">
    <property type="nucleotide sequence ID" value="NZ_BAABES010000035.1"/>
</dbReference>
<comment type="caution">
    <text evidence="1">The sequence shown here is derived from an EMBL/GenBank/DDBJ whole genome shotgun (WGS) entry which is preliminary data.</text>
</comment>